<dbReference type="Proteomes" id="UP000283634">
    <property type="component" value="Unassembled WGS sequence"/>
</dbReference>
<dbReference type="RefSeq" id="XP_029235156.1">
    <property type="nucleotide sequence ID" value="XM_029384985.1"/>
</dbReference>
<gene>
    <name evidence="2" type="ORF">TraAM80_08230</name>
</gene>
<dbReference type="AlphaFoldDB" id="A0A422N1P2"/>
<protein>
    <submittedName>
        <fullName evidence="2">Uncharacterized protein</fullName>
    </submittedName>
</protein>
<sequence>MSHVALQLRCTGPAGVRPRVGGRTAARRVGCFLSTLHVALCAAARTLSSSSSSSTSSGGGGGDSSSSTATLYASENALRGMGLRLTPLEMFFRLVSPSITTAPCVTKISALYANLPPKLDEALDISDTTIRESNCNTHRWLRTRFGTLANGLRQLHVTNRVSHWGVYVSDDGVYVVKACSAEEAEEAFSATRDVKLYSSVCESESLLEVFKPVFPSFTPPPPPPEPCGLLSKKKRKGQVPGGMFTPQMLVPYAPTFFIPMEELLAALPEGYTAAHIEQMFAATGTLEIVTLEGEKFVRMHGGKRLVDFTRDGAGEAAHERWRDYQPDPFLCKPFCRLFPASSRWVSLRQLIMGAPTPLVRALLPWERYKTLLFFAQMQHVFSFTPEGEGEVCWIAPVTCLSYHDSPTPAVVSELVGVLNEQRVCITDLLAQSSHRISDHAKAQIIMYYGTLLNFFRAHGDVFCIVDDTIVGVVSPRGNAEKTPQTLEDKLEDALVRRNRRTAQKIRRRMAIERDPDSPYADRDVLMDAILRYVPQTRSISLSFLLKSLPPSLADFLPSKPISMFQQAPEKIRIFEYRYRHRLHLIRPGVPLPPGVLRQHYTEPELLFLCAVELQQPRTVVDLYGRLPYGAKEVIRLQYKGLLELLRPYPQFFTVIFKDALRLDTRNALVTLIQMPPTVELSEEDYGAAAPEGPVQRQRLEEEDKEAMRTLPDEIQKTMRVSDTE</sequence>
<evidence type="ECO:0000313" key="2">
    <source>
        <dbReference type="EMBL" id="RNE99363.1"/>
    </source>
</evidence>
<feature type="region of interest" description="Disordered" evidence="1">
    <location>
        <begin position="682"/>
        <end position="724"/>
    </location>
</feature>
<reference evidence="2 3" key="1">
    <citation type="journal article" date="2018" name="BMC Genomics">
        <title>Genomic comparison of Trypanosoma conorhini and Trypanosoma rangeli to Trypanosoma cruzi strains of high and low virulence.</title>
        <authorList>
            <person name="Bradwell K.R."/>
            <person name="Koparde V.N."/>
            <person name="Matveyev A.V."/>
            <person name="Serrano M.G."/>
            <person name="Alves J.M."/>
            <person name="Parikh H."/>
            <person name="Huang B."/>
            <person name="Lee V."/>
            <person name="Espinosa-Alvarez O."/>
            <person name="Ortiz P.A."/>
            <person name="Costa-Martins A.G."/>
            <person name="Teixeira M.M."/>
            <person name="Buck G.A."/>
        </authorList>
    </citation>
    <scope>NUCLEOTIDE SEQUENCE [LARGE SCALE GENOMIC DNA]</scope>
    <source>
        <strain evidence="2 3">AM80</strain>
    </source>
</reference>
<dbReference type="GeneID" id="40332163"/>
<comment type="caution">
    <text evidence="2">The sequence shown here is derived from an EMBL/GenBank/DDBJ whole genome shotgun (WGS) entry which is preliminary data.</text>
</comment>
<accession>A0A422N1P2</accession>
<evidence type="ECO:0000313" key="3">
    <source>
        <dbReference type="Proteomes" id="UP000283634"/>
    </source>
</evidence>
<feature type="compositionally biased region" description="Basic and acidic residues" evidence="1">
    <location>
        <begin position="697"/>
        <end position="724"/>
    </location>
</feature>
<dbReference type="EMBL" id="MKGL01000392">
    <property type="protein sequence ID" value="RNE99363.1"/>
    <property type="molecule type" value="Genomic_DNA"/>
</dbReference>
<keyword evidence="3" id="KW-1185">Reference proteome</keyword>
<dbReference type="VEuPathDB" id="TriTrypDB:TRSC58_03046"/>
<dbReference type="OMA" id="TEHWGIY"/>
<name>A0A422N1P2_TRYRA</name>
<dbReference type="OrthoDB" id="273475at2759"/>
<proteinExistence type="predicted"/>
<organism evidence="2 3">
    <name type="scientific">Trypanosoma rangeli</name>
    <dbReference type="NCBI Taxonomy" id="5698"/>
    <lineage>
        <taxon>Eukaryota</taxon>
        <taxon>Discoba</taxon>
        <taxon>Euglenozoa</taxon>
        <taxon>Kinetoplastea</taxon>
        <taxon>Metakinetoplastina</taxon>
        <taxon>Trypanosomatida</taxon>
        <taxon>Trypanosomatidae</taxon>
        <taxon>Trypanosoma</taxon>
        <taxon>Herpetosoma</taxon>
    </lineage>
</organism>
<evidence type="ECO:0000256" key="1">
    <source>
        <dbReference type="SAM" id="MobiDB-lite"/>
    </source>
</evidence>